<feature type="binding site" evidence="10 14">
    <location>
        <position position="415"/>
    </location>
    <ligand>
        <name>substrate</name>
    </ligand>
</feature>
<feature type="active site" description="Proton acceptor" evidence="10 12">
    <location>
        <position position="328"/>
    </location>
</feature>
<evidence type="ECO:0000256" key="14">
    <source>
        <dbReference type="PIRSR" id="PIRSR000099-3"/>
    </source>
</evidence>
<dbReference type="InterPro" id="IPR016161">
    <property type="entry name" value="Ald_DH/histidinol_DH"/>
</dbReference>
<feature type="binding site" evidence="10 14">
    <location>
        <position position="420"/>
    </location>
    <ligand>
        <name>substrate</name>
    </ligand>
</feature>
<gene>
    <name evidence="10 17" type="primary">hisD</name>
    <name evidence="17" type="ORF">C7K08_04720</name>
</gene>
<keyword evidence="8 10" id="KW-0520">NAD</keyword>
<comment type="pathway">
    <text evidence="10">Amino-acid biosynthesis; L-histidine biosynthesis; L-histidine from 5-phospho-alpha-D-ribose 1-diphosphate: step 9/9.</text>
</comment>
<evidence type="ECO:0000256" key="11">
    <source>
        <dbReference type="PIRNR" id="PIRNR000099"/>
    </source>
</evidence>
<dbReference type="EC" id="1.1.1.23" evidence="3 10"/>
<evidence type="ECO:0000313" key="17">
    <source>
        <dbReference type="EMBL" id="PSI02042.1"/>
    </source>
</evidence>
<feature type="binding site" evidence="10 14">
    <location>
        <position position="259"/>
    </location>
    <ligand>
        <name>substrate</name>
    </ligand>
</feature>
<evidence type="ECO:0000256" key="3">
    <source>
        <dbReference type="ARBA" id="ARBA00012965"/>
    </source>
</evidence>
<feature type="binding site" evidence="10 13">
    <location>
        <position position="191"/>
    </location>
    <ligand>
        <name>NAD(+)</name>
        <dbReference type="ChEBI" id="CHEBI:57540"/>
    </ligand>
</feature>
<dbReference type="EMBL" id="PXVC01000013">
    <property type="protein sequence ID" value="PSI02042.1"/>
    <property type="molecule type" value="Genomic_DNA"/>
</dbReference>
<evidence type="ECO:0000256" key="4">
    <source>
        <dbReference type="ARBA" id="ARBA00022605"/>
    </source>
</evidence>
<dbReference type="FunFam" id="3.40.50.1980:FF:000001">
    <property type="entry name" value="Histidinol dehydrogenase"/>
    <property type="match status" value="1"/>
</dbReference>
<evidence type="ECO:0000256" key="16">
    <source>
        <dbReference type="RuleBase" id="RU004175"/>
    </source>
</evidence>
<evidence type="ECO:0000256" key="15">
    <source>
        <dbReference type="PIRSR" id="PIRSR000099-4"/>
    </source>
</evidence>
<dbReference type="SUPFAM" id="SSF53720">
    <property type="entry name" value="ALDH-like"/>
    <property type="match status" value="1"/>
</dbReference>
<keyword evidence="18" id="KW-1185">Reference proteome</keyword>
<dbReference type="PRINTS" id="PR00083">
    <property type="entry name" value="HOLDHDRGNASE"/>
</dbReference>
<evidence type="ECO:0000256" key="5">
    <source>
        <dbReference type="ARBA" id="ARBA00022723"/>
    </source>
</evidence>
<evidence type="ECO:0000256" key="2">
    <source>
        <dbReference type="ARBA" id="ARBA00010178"/>
    </source>
</evidence>
<dbReference type="InterPro" id="IPR022695">
    <property type="entry name" value="Histidinol_DH_monofunct"/>
</dbReference>
<dbReference type="AlphaFoldDB" id="A0A2P7EFN4"/>
<feature type="binding site" evidence="10 15">
    <location>
        <position position="259"/>
    </location>
    <ligand>
        <name>Zn(2+)</name>
        <dbReference type="ChEBI" id="CHEBI:29105"/>
    </ligand>
</feature>
<comment type="catalytic activity">
    <reaction evidence="9 10">
        <text>L-histidinol + 2 NAD(+) + H2O = L-histidine + 2 NADH + 3 H(+)</text>
        <dbReference type="Rhea" id="RHEA:20641"/>
        <dbReference type="ChEBI" id="CHEBI:15377"/>
        <dbReference type="ChEBI" id="CHEBI:15378"/>
        <dbReference type="ChEBI" id="CHEBI:57540"/>
        <dbReference type="ChEBI" id="CHEBI:57595"/>
        <dbReference type="ChEBI" id="CHEBI:57699"/>
        <dbReference type="ChEBI" id="CHEBI:57945"/>
        <dbReference type="EC" id="1.1.1.23"/>
    </reaction>
</comment>
<dbReference type="GO" id="GO:0004399">
    <property type="term" value="F:histidinol dehydrogenase activity"/>
    <property type="evidence" value="ECO:0007669"/>
    <property type="project" value="UniProtKB-UniRule"/>
</dbReference>
<dbReference type="Gene3D" id="1.20.5.1300">
    <property type="match status" value="1"/>
</dbReference>
<dbReference type="InterPro" id="IPR001692">
    <property type="entry name" value="Histidinol_DH_CS"/>
</dbReference>
<keyword evidence="5 10" id="KW-0479">Metal-binding</keyword>
<evidence type="ECO:0000256" key="1">
    <source>
        <dbReference type="ARBA" id="ARBA00003850"/>
    </source>
</evidence>
<evidence type="ECO:0000256" key="6">
    <source>
        <dbReference type="ARBA" id="ARBA00022833"/>
    </source>
</evidence>
<reference evidence="18" key="1">
    <citation type="submission" date="2018-03" db="EMBL/GenBank/DDBJ databases">
        <title>Ecological and genomic features of two cosmopolitan and abundant freshwater picocyanobacteria.</title>
        <authorList>
            <person name="Cabello-Yeves P.J."/>
            <person name="Picazo A."/>
            <person name="Camacho A."/>
            <person name="Callieri C."/>
            <person name="Rosselli R."/>
            <person name="Roda-Garcia J."/>
            <person name="Coutinho F.H."/>
            <person name="Rodriguez-Valera F."/>
        </authorList>
    </citation>
    <scope>NUCLEOTIDE SEQUENCE [LARGE SCALE GENOMIC DNA]</scope>
    <source>
        <strain evidence="18">Tous</strain>
    </source>
</reference>
<dbReference type="GO" id="GO:0000105">
    <property type="term" value="P:L-histidine biosynthetic process"/>
    <property type="evidence" value="ECO:0007669"/>
    <property type="project" value="UniProtKB-UniRule"/>
</dbReference>
<comment type="caution">
    <text evidence="17">The sequence shown here is derived from an EMBL/GenBank/DDBJ whole genome shotgun (WGS) entry which is preliminary data.</text>
</comment>
<dbReference type="GO" id="GO:0008270">
    <property type="term" value="F:zinc ion binding"/>
    <property type="evidence" value="ECO:0007669"/>
    <property type="project" value="UniProtKB-UniRule"/>
</dbReference>
<accession>A0A2P7EFN4</accession>
<dbReference type="STRING" id="1910958.BTM30_04580"/>
<dbReference type="CDD" id="cd06572">
    <property type="entry name" value="Histidinol_dh"/>
    <property type="match status" value="1"/>
</dbReference>
<evidence type="ECO:0000256" key="13">
    <source>
        <dbReference type="PIRSR" id="PIRSR000099-2"/>
    </source>
</evidence>
<dbReference type="Pfam" id="PF00815">
    <property type="entry name" value="Histidinol_dh"/>
    <property type="match status" value="1"/>
</dbReference>
<dbReference type="PANTHER" id="PTHR21256">
    <property type="entry name" value="HISTIDINOL DEHYDROGENASE HDH"/>
    <property type="match status" value="1"/>
</dbReference>
<evidence type="ECO:0000256" key="12">
    <source>
        <dbReference type="PIRSR" id="PIRSR000099-1"/>
    </source>
</evidence>
<evidence type="ECO:0000256" key="8">
    <source>
        <dbReference type="ARBA" id="ARBA00023027"/>
    </source>
</evidence>
<feature type="binding site" evidence="10 13">
    <location>
        <position position="214"/>
    </location>
    <ligand>
        <name>NAD(+)</name>
        <dbReference type="ChEBI" id="CHEBI:57540"/>
    </ligand>
</feature>
<feature type="binding site" evidence="10 15">
    <location>
        <position position="361"/>
    </location>
    <ligand>
        <name>Zn(2+)</name>
        <dbReference type="ChEBI" id="CHEBI:29105"/>
    </ligand>
</feature>
<keyword evidence="10" id="KW-0368">Histidine biosynthesis</keyword>
<feature type="binding site" evidence="10 14">
    <location>
        <position position="361"/>
    </location>
    <ligand>
        <name>substrate</name>
    </ligand>
</feature>
<evidence type="ECO:0000256" key="10">
    <source>
        <dbReference type="HAMAP-Rule" id="MF_01024"/>
    </source>
</evidence>
<name>A0A2P7EFN4_9SYNE</name>
<dbReference type="Proteomes" id="UP000240206">
    <property type="component" value="Unassembled WGS sequence"/>
</dbReference>
<dbReference type="Gene3D" id="3.40.50.1980">
    <property type="entry name" value="Nitrogenase molybdenum iron protein domain"/>
    <property type="match status" value="2"/>
</dbReference>
<feature type="binding site" evidence="10 14">
    <location>
        <position position="328"/>
    </location>
    <ligand>
        <name>substrate</name>
    </ligand>
</feature>
<feature type="binding site" evidence="10 15">
    <location>
        <position position="420"/>
    </location>
    <ligand>
        <name>Zn(2+)</name>
        <dbReference type="ChEBI" id="CHEBI:29105"/>
    </ligand>
</feature>
<evidence type="ECO:0000313" key="18">
    <source>
        <dbReference type="Proteomes" id="UP000240206"/>
    </source>
</evidence>
<sequence>MLLKLLSDPRAAAPLLVAIENRTESPKLQEVRFTVDSIIERVKREGDKALRDYTERFDGVAINELRVPPEALERAWQLTPAPLQQALQLANERIRAFHLQQLPNNLEINGPYGETLKRRWRPVHRAGLYVPGGRASYPSTVLMNAIPALVAGVKQRVMVTPPGADGEINQTVLAAAHLAGIDEIYRVGGAQAIAALAFGTESIAQVDVITGPGNLYVTLAKKAVFGRVGIDSLAGPSEVLIIADDSADPVLVAADLLAQAEHDPLAAAILLTTSPQLAQAVPLEVERQLENHPRKELTSASIRDWGLVVLCNSIEEAAELSDRFAPEHLELQVKDPEALADRIQQAGAIFLGKYTPEAAGDYLAGPNHTLPTSGTARFSGALSVETFMHHTSLIGFNQRALQATGPAIMELAASEGLHSHRESVRLRLEINP</sequence>
<comment type="cofactor">
    <cofactor evidence="10 15">
        <name>Zn(2+)</name>
        <dbReference type="ChEBI" id="CHEBI:29105"/>
    </cofactor>
    <text evidence="10 15">Binds 1 zinc ion per subunit.</text>
</comment>
<feature type="active site" description="Proton acceptor" evidence="10 12">
    <location>
        <position position="327"/>
    </location>
</feature>
<dbReference type="GO" id="GO:0005829">
    <property type="term" value="C:cytosol"/>
    <property type="evidence" value="ECO:0007669"/>
    <property type="project" value="TreeGrafter"/>
</dbReference>
<evidence type="ECO:0000256" key="9">
    <source>
        <dbReference type="ARBA" id="ARBA00049489"/>
    </source>
</evidence>
<dbReference type="PANTHER" id="PTHR21256:SF2">
    <property type="entry name" value="HISTIDINE BIOSYNTHESIS TRIFUNCTIONAL PROTEIN"/>
    <property type="match status" value="1"/>
</dbReference>
<feature type="binding site" evidence="10 15">
    <location>
        <position position="262"/>
    </location>
    <ligand>
        <name>Zn(2+)</name>
        <dbReference type="ChEBI" id="CHEBI:29105"/>
    </ligand>
</feature>
<keyword evidence="7 10" id="KW-0560">Oxidoreductase</keyword>
<organism evidence="17 18">
    <name type="scientific">Synechococcus lacustris str. Tous</name>
    <dbReference type="NCBI Taxonomy" id="1910958"/>
    <lineage>
        <taxon>Bacteria</taxon>
        <taxon>Bacillati</taxon>
        <taxon>Cyanobacteriota</taxon>
        <taxon>Cyanophyceae</taxon>
        <taxon>Synechococcales</taxon>
        <taxon>Synechococcaceae</taxon>
        <taxon>Synechococcus</taxon>
    </lineage>
</organism>
<dbReference type="UniPathway" id="UPA00031">
    <property type="reaction ID" value="UER00014"/>
</dbReference>
<feature type="binding site" evidence="10 14">
    <location>
        <position position="237"/>
    </location>
    <ligand>
        <name>substrate</name>
    </ligand>
</feature>
<dbReference type="PROSITE" id="PS00611">
    <property type="entry name" value="HISOL_DEHYDROGENASE"/>
    <property type="match status" value="1"/>
</dbReference>
<comment type="function">
    <text evidence="1 10">Catalyzes the sequential NAD-dependent oxidations of L-histidinol to L-histidinaldehyde and then to L-histidine.</text>
</comment>
<keyword evidence="4 10" id="KW-0028">Amino-acid biosynthesis</keyword>
<comment type="similarity">
    <text evidence="2 10 11 16">Belongs to the histidinol dehydrogenase family.</text>
</comment>
<dbReference type="PIRSF" id="PIRSF000099">
    <property type="entry name" value="Histidinol_dh"/>
    <property type="match status" value="1"/>
</dbReference>
<dbReference type="HAMAP" id="MF_01024">
    <property type="entry name" value="HisD"/>
    <property type="match status" value="1"/>
</dbReference>
<protein>
    <recommendedName>
        <fullName evidence="3 10">Histidinol dehydrogenase</fullName>
        <shortName evidence="10">HDH</shortName>
        <ecNumber evidence="3 10">1.1.1.23</ecNumber>
    </recommendedName>
</protein>
<dbReference type="NCBIfam" id="TIGR00069">
    <property type="entry name" value="hisD"/>
    <property type="match status" value="1"/>
</dbReference>
<feature type="binding site" evidence="10 13">
    <location>
        <position position="129"/>
    </location>
    <ligand>
        <name>NAD(+)</name>
        <dbReference type="ChEBI" id="CHEBI:57540"/>
    </ligand>
</feature>
<proteinExistence type="inferred from homology"/>
<evidence type="ECO:0000256" key="7">
    <source>
        <dbReference type="ARBA" id="ARBA00023002"/>
    </source>
</evidence>
<dbReference type="FunFam" id="3.40.50.1980:FF:000026">
    <property type="entry name" value="Histidinol dehydrogenase"/>
    <property type="match status" value="1"/>
</dbReference>
<keyword evidence="6 10" id="KW-0862">Zinc</keyword>
<dbReference type="RefSeq" id="WP_106499501.1">
    <property type="nucleotide sequence ID" value="NZ_PXVC01000013.1"/>
</dbReference>
<dbReference type="GO" id="GO:0051287">
    <property type="term" value="F:NAD binding"/>
    <property type="evidence" value="ECO:0007669"/>
    <property type="project" value="InterPro"/>
</dbReference>
<dbReference type="InterPro" id="IPR012131">
    <property type="entry name" value="Hstdl_DH"/>
</dbReference>
<feature type="binding site" evidence="10 14">
    <location>
        <position position="262"/>
    </location>
    <ligand>
        <name>substrate</name>
    </ligand>
</feature>